<reference evidence="1 2" key="1">
    <citation type="submission" date="2023-07" db="EMBL/GenBank/DDBJ databases">
        <title>Sorghum-associated microbial communities from plants grown in Nebraska, USA.</title>
        <authorList>
            <person name="Schachtman D."/>
        </authorList>
    </citation>
    <scope>NUCLEOTIDE SEQUENCE [LARGE SCALE GENOMIC DNA]</scope>
    <source>
        <strain evidence="1 2">4256</strain>
    </source>
</reference>
<comment type="caution">
    <text evidence="1">The sequence shown here is derived from an EMBL/GenBank/DDBJ whole genome shotgun (WGS) entry which is preliminary data.</text>
</comment>
<dbReference type="EMBL" id="JAVDWV010000029">
    <property type="protein sequence ID" value="MDR7157117.1"/>
    <property type="molecule type" value="Genomic_DNA"/>
</dbReference>
<name>A0ABU1X7L3_SPHXE</name>
<accession>A0ABU1X7L3</accession>
<protein>
    <submittedName>
        <fullName evidence="1">Uncharacterized protein</fullName>
    </submittedName>
</protein>
<organism evidence="1 2">
    <name type="scientific">Sphingobium xenophagum</name>
    <dbReference type="NCBI Taxonomy" id="121428"/>
    <lineage>
        <taxon>Bacteria</taxon>
        <taxon>Pseudomonadati</taxon>
        <taxon>Pseudomonadota</taxon>
        <taxon>Alphaproteobacteria</taxon>
        <taxon>Sphingomonadales</taxon>
        <taxon>Sphingomonadaceae</taxon>
        <taxon>Sphingobium</taxon>
    </lineage>
</organism>
<evidence type="ECO:0000313" key="1">
    <source>
        <dbReference type="EMBL" id="MDR7157117.1"/>
    </source>
</evidence>
<dbReference type="Proteomes" id="UP001267638">
    <property type="component" value="Unassembled WGS sequence"/>
</dbReference>
<evidence type="ECO:0000313" key="2">
    <source>
        <dbReference type="Proteomes" id="UP001267638"/>
    </source>
</evidence>
<gene>
    <name evidence="1" type="ORF">J2W40_003965</name>
</gene>
<sequence>MIRRQRVAVVQRQARGAYCGRHLGPQPALLCAAFFIGMASVQRARRCRQEPGVENMLETCADAFGRKRLGHARRPPGRVDGGSISSQARFSSLGAAFATRNKTNILIRRSNTDGTICKARVYGEGEFDHDPAYDNFSASLAPIDCPMSKTGSSCANVSRLDFCGLSFGRKRTFEENRAAGSGG</sequence>
<proteinExistence type="predicted"/>
<keyword evidence="2" id="KW-1185">Reference proteome</keyword>